<proteinExistence type="inferred from homology"/>
<keyword evidence="4 6" id="KW-0949">S-adenosyl-L-methionine</keyword>
<keyword evidence="5 6" id="KW-0819">tRNA processing</keyword>
<dbReference type="EMBL" id="AE017125">
    <property type="protein sequence ID" value="AAP76975.1"/>
    <property type="molecule type" value="Genomic_DNA"/>
</dbReference>
<name>Q7VJ65_HELHP</name>
<keyword evidence="1 6" id="KW-0963">Cytoplasm</keyword>
<feature type="binding site" evidence="6 7">
    <location>
        <position position="124"/>
    </location>
    <ligand>
        <name>S-adenosyl-L-methionine</name>
        <dbReference type="ChEBI" id="CHEBI:59789"/>
    </ligand>
</feature>
<dbReference type="PANTHER" id="PTHR42971">
    <property type="entry name" value="TRNA (CYTIDINE(34)-2'-O)-METHYLTRANSFERASE"/>
    <property type="match status" value="1"/>
</dbReference>
<evidence type="ECO:0000256" key="1">
    <source>
        <dbReference type="ARBA" id="ARBA00022490"/>
    </source>
</evidence>
<dbReference type="Pfam" id="PF00588">
    <property type="entry name" value="SpoU_methylase"/>
    <property type="match status" value="1"/>
</dbReference>
<dbReference type="eggNOG" id="COG0219">
    <property type="taxonomic scope" value="Bacteria"/>
</dbReference>
<keyword evidence="3 6" id="KW-0808">Transferase</keyword>
<dbReference type="CDD" id="cd18094">
    <property type="entry name" value="SpoU-like_TrmL"/>
    <property type="match status" value="1"/>
</dbReference>
<keyword evidence="2 6" id="KW-0489">Methyltransferase</keyword>
<dbReference type="GO" id="GO:0003723">
    <property type="term" value="F:RNA binding"/>
    <property type="evidence" value="ECO:0007669"/>
    <property type="project" value="InterPro"/>
</dbReference>
<evidence type="ECO:0000259" key="8">
    <source>
        <dbReference type="Pfam" id="PF00588"/>
    </source>
</evidence>
<dbReference type="SUPFAM" id="SSF75217">
    <property type="entry name" value="alpha/beta knot"/>
    <property type="match status" value="1"/>
</dbReference>
<dbReference type="GO" id="GO:0141102">
    <property type="term" value="F:tRNA (5-carboxymethylaminomethyluridine(34)-2'-O)-methyltransferase activity"/>
    <property type="evidence" value="ECO:0007669"/>
    <property type="project" value="RHEA"/>
</dbReference>
<dbReference type="Gene3D" id="3.40.1280.10">
    <property type="match status" value="1"/>
</dbReference>
<comment type="catalytic activity">
    <reaction evidence="6">
        <text>cytidine(34) in tRNA + S-adenosyl-L-methionine = 2'-O-methylcytidine(34) in tRNA + S-adenosyl-L-homocysteine + H(+)</text>
        <dbReference type="Rhea" id="RHEA:43084"/>
        <dbReference type="Rhea" id="RHEA-COMP:10331"/>
        <dbReference type="Rhea" id="RHEA-COMP:10332"/>
        <dbReference type="ChEBI" id="CHEBI:15378"/>
        <dbReference type="ChEBI" id="CHEBI:57856"/>
        <dbReference type="ChEBI" id="CHEBI:59789"/>
        <dbReference type="ChEBI" id="CHEBI:74495"/>
        <dbReference type="ChEBI" id="CHEBI:82748"/>
        <dbReference type="EC" id="2.1.1.207"/>
    </reaction>
</comment>
<feature type="binding site" evidence="6 7">
    <location>
        <position position="103"/>
    </location>
    <ligand>
        <name>S-adenosyl-L-methionine</name>
        <dbReference type="ChEBI" id="CHEBI:59789"/>
    </ligand>
</feature>
<dbReference type="HAMAP" id="MF_01885">
    <property type="entry name" value="tRNA_methyltr_TrmL"/>
    <property type="match status" value="1"/>
</dbReference>
<evidence type="ECO:0000256" key="7">
    <source>
        <dbReference type="PIRSR" id="PIRSR029256-1"/>
    </source>
</evidence>
<comment type="subcellular location">
    <subcellularLocation>
        <location evidence="6">Cytoplasm</location>
    </subcellularLocation>
</comment>
<dbReference type="InterPro" id="IPR001537">
    <property type="entry name" value="SpoU_MeTrfase"/>
</dbReference>
<dbReference type="KEGG" id="hhe:HH_0378"/>
<dbReference type="Proteomes" id="UP000002495">
    <property type="component" value="Chromosome"/>
</dbReference>
<dbReference type="GO" id="GO:0005737">
    <property type="term" value="C:cytoplasm"/>
    <property type="evidence" value="ECO:0007669"/>
    <property type="project" value="UniProtKB-SubCell"/>
</dbReference>
<accession>Q7VJ65</accession>
<evidence type="ECO:0000313" key="10">
    <source>
        <dbReference type="Proteomes" id="UP000002495"/>
    </source>
</evidence>
<dbReference type="RefSeq" id="WP_011115220.1">
    <property type="nucleotide sequence ID" value="NC_004917.1"/>
</dbReference>
<dbReference type="PANTHER" id="PTHR42971:SF1">
    <property type="entry name" value="TRNA (CYTIDINE(34)-2'-O)-METHYLTRANSFERASE"/>
    <property type="match status" value="1"/>
</dbReference>
<dbReference type="STRING" id="235279.HH_0378"/>
<dbReference type="AlphaFoldDB" id="Q7VJ65"/>
<dbReference type="InterPro" id="IPR029028">
    <property type="entry name" value="Alpha/beta_knot_MTases"/>
</dbReference>
<comment type="function">
    <text evidence="6">Could methylate the ribose at the nucleotide 34 wobble position in tRNA.</text>
</comment>
<reference evidence="9 10" key="1">
    <citation type="journal article" date="2003" name="Proc. Natl. Acad. Sci. U.S.A.">
        <title>The complete genome sequence of the carcinogenic bacterium Helicobacter hepaticus.</title>
        <authorList>
            <person name="Suerbaum S."/>
            <person name="Josenhans C."/>
            <person name="Sterzenbach T."/>
            <person name="Drescher B."/>
            <person name="Brandt P."/>
            <person name="Bell M."/>
            <person name="Droege M."/>
            <person name="Fartmann B."/>
            <person name="Fischer H.-P."/>
            <person name="Ge Z."/>
            <person name="Hoerster A."/>
            <person name="Holland R."/>
            <person name="Klein K."/>
            <person name="Koenig J."/>
            <person name="Macko L."/>
            <person name="Mendz G.L."/>
            <person name="Nyakatura G."/>
            <person name="Schauer D.B."/>
            <person name="Shen Z."/>
            <person name="Weber J."/>
            <person name="Frosch M."/>
            <person name="Fox J.G."/>
        </authorList>
    </citation>
    <scope>NUCLEOTIDE SEQUENCE [LARGE SCALE GENOMIC DNA]</scope>
    <source>
        <strain evidence="10">ATCC 51449 / 3B1</strain>
    </source>
</reference>
<dbReference type="OrthoDB" id="9789043at2"/>
<dbReference type="EC" id="2.1.1.207" evidence="6"/>
<dbReference type="PIRSF" id="PIRSF029256">
    <property type="entry name" value="SpoU_TrmH_prd"/>
    <property type="match status" value="1"/>
</dbReference>
<evidence type="ECO:0000256" key="2">
    <source>
        <dbReference type="ARBA" id="ARBA00022603"/>
    </source>
</evidence>
<evidence type="ECO:0000256" key="3">
    <source>
        <dbReference type="ARBA" id="ARBA00022679"/>
    </source>
</evidence>
<evidence type="ECO:0000256" key="4">
    <source>
        <dbReference type="ARBA" id="ARBA00022691"/>
    </source>
</evidence>
<protein>
    <recommendedName>
        <fullName evidence="6">Putative tRNA (cytidine(34)-2'-O)-methyltransferase</fullName>
        <ecNumber evidence="6">2.1.1.207</ecNumber>
    </recommendedName>
    <alternativeName>
        <fullName evidence="6">tRNA (cytidine/uridine-2'-O-)-methyltransferase</fullName>
    </alternativeName>
</protein>
<dbReference type="GO" id="GO:0002130">
    <property type="term" value="P:wobble position ribose methylation"/>
    <property type="evidence" value="ECO:0007669"/>
    <property type="project" value="TreeGrafter"/>
</dbReference>
<dbReference type="HOGENOM" id="CLU_110125_0_0_7"/>
<evidence type="ECO:0000313" key="9">
    <source>
        <dbReference type="EMBL" id="AAP76975.1"/>
    </source>
</evidence>
<dbReference type="GO" id="GO:0141098">
    <property type="term" value="F:tRNA (cytidine(34)-2'-O)-methyltransferase activity"/>
    <property type="evidence" value="ECO:0007669"/>
    <property type="project" value="RHEA"/>
</dbReference>
<comment type="similarity">
    <text evidence="6">Belongs to the class IV-like SAM-binding methyltransferase superfamily. RNA methyltransferase TrmH family. TrmL subfamily.</text>
</comment>
<dbReference type="InterPro" id="IPR029026">
    <property type="entry name" value="tRNA_m1G_MTases_N"/>
</dbReference>
<feature type="domain" description="tRNA/rRNA methyltransferase SpoU type" evidence="8">
    <location>
        <begin position="4"/>
        <end position="144"/>
    </location>
</feature>
<dbReference type="InterPro" id="IPR016914">
    <property type="entry name" value="TrmL"/>
</dbReference>
<gene>
    <name evidence="9" type="ordered locus">HH_0378</name>
</gene>
<evidence type="ECO:0000256" key="5">
    <source>
        <dbReference type="ARBA" id="ARBA00022694"/>
    </source>
</evidence>
<sequence>MTAFQIVLVQPQIPQNTGNIGRLCVATDSVLHLIHPLGFSTTQKELKRAGLDYWQHLQVYEWADLNTFWHSYPPSKRHFFFSTKAQQLYYDADFSQGGFLYFGREDAGLNEDILHTYQKQVYKLPMKAGVRSINLATSVGAALYEGVRQCQSYKIL</sequence>
<comment type="catalytic activity">
    <reaction evidence="6">
        <text>5-carboxymethylaminomethyluridine(34) in tRNA(Leu) + S-adenosyl-L-methionine = 5-carboxymethylaminomethyl-2'-O-methyluridine(34) in tRNA(Leu) + S-adenosyl-L-homocysteine + H(+)</text>
        <dbReference type="Rhea" id="RHEA:43088"/>
        <dbReference type="Rhea" id="RHEA-COMP:10333"/>
        <dbReference type="Rhea" id="RHEA-COMP:10334"/>
        <dbReference type="ChEBI" id="CHEBI:15378"/>
        <dbReference type="ChEBI" id="CHEBI:57856"/>
        <dbReference type="ChEBI" id="CHEBI:59789"/>
        <dbReference type="ChEBI" id="CHEBI:74508"/>
        <dbReference type="ChEBI" id="CHEBI:74511"/>
        <dbReference type="EC" id="2.1.1.207"/>
    </reaction>
</comment>
<evidence type="ECO:0000256" key="6">
    <source>
        <dbReference type="HAMAP-Rule" id="MF_01885"/>
    </source>
</evidence>
<comment type="caution">
    <text evidence="6">Lacks conserved residue(s) required for the propagation of feature annotation.</text>
</comment>
<feature type="binding site" evidence="6 7">
    <location>
        <position position="132"/>
    </location>
    <ligand>
        <name>S-adenosyl-L-methionine</name>
        <dbReference type="ChEBI" id="CHEBI:59789"/>
    </ligand>
</feature>
<keyword evidence="10" id="KW-1185">Reference proteome</keyword>
<organism evidence="9 10">
    <name type="scientific">Helicobacter hepaticus (strain ATCC 51449 / 3B1)</name>
    <dbReference type="NCBI Taxonomy" id="235279"/>
    <lineage>
        <taxon>Bacteria</taxon>
        <taxon>Pseudomonadati</taxon>
        <taxon>Campylobacterota</taxon>
        <taxon>Epsilonproteobacteria</taxon>
        <taxon>Campylobacterales</taxon>
        <taxon>Helicobacteraceae</taxon>
        <taxon>Helicobacter</taxon>
    </lineage>
</organism>